<keyword evidence="2" id="KW-1185">Reference proteome</keyword>
<sequence>MVTVQASLARPQHPIVLFLNDDYEVMLPQKDDPMVFSVVATKYKKLRLRNQAWKNVRAR</sequence>
<name>A0A371F320_MUCPR</name>
<dbReference type="EMBL" id="QJKJ01010854">
    <property type="protein sequence ID" value="RDX72583.1"/>
    <property type="molecule type" value="Genomic_DNA"/>
</dbReference>
<dbReference type="Proteomes" id="UP000257109">
    <property type="component" value="Unassembled WGS sequence"/>
</dbReference>
<accession>A0A371F320</accession>
<comment type="caution">
    <text evidence="1">The sequence shown here is derived from an EMBL/GenBank/DDBJ whole genome shotgun (WGS) entry which is preliminary data.</text>
</comment>
<feature type="non-terminal residue" evidence="1">
    <location>
        <position position="1"/>
    </location>
</feature>
<evidence type="ECO:0000313" key="2">
    <source>
        <dbReference type="Proteomes" id="UP000257109"/>
    </source>
</evidence>
<organism evidence="1 2">
    <name type="scientific">Mucuna pruriens</name>
    <name type="common">Velvet bean</name>
    <name type="synonym">Dolichos pruriens</name>
    <dbReference type="NCBI Taxonomy" id="157652"/>
    <lineage>
        <taxon>Eukaryota</taxon>
        <taxon>Viridiplantae</taxon>
        <taxon>Streptophyta</taxon>
        <taxon>Embryophyta</taxon>
        <taxon>Tracheophyta</taxon>
        <taxon>Spermatophyta</taxon>
        <taxon>Magnoliopsida</taxon>
        <taxon>eudicotyledons</taxon>
        <taxon>Gunneridae</taxon>
        <taxon>Pentapetalae</taxon>
        <taxon>rosids</taxon>
        <taxon>fabids</taxon>
        <taxon>Fabales</taxon>
        <taxon>Fabaceae</taxon>
        <taxon>Papilionoideae</taxon>
        <taxon>50 kb inversion clade</taxon>
        <taxon>NPAAA clade</taxon>
        <taxon>indigoferoid/millettioid clade</taxon>
        <taxon>Phaseoleae</taxon>
        <taxon>Mucuna</taxon>
    </lineage>
</organism>
<dbReference type="AlphaFoldDB" id="A0A371F320"/>
<proteinExistence type="predicted"/>
<protein>
    <submittedName>
        <fullName evidence="1">Uncharacterized protein</fullName>
    </submittedName>
</protein>
<evidence type="ECO:0000313" key="1">
    <source>
        <dbReference type="EMBL" id="RDX72583.1"/>
    </source>
</evidence>
<reference evidence="1" key="1">
    <citation type="submission" date="2018-05" db="EMBL/GenBank/DDBJ databases">
        <title>Draft genome of Mucuna pruriens seed.</title>
        <authorList>
            <person name="Nnadi N.E."/>
            <person name="Vos R."/>
            <person name="Hasami M.H."/>
            <person name="Devisetty U.K."/>
            <person name="Aguiy J.C."/>
        </authorList>
    </citation>
    <scope>NUCLEOTIDE SEQUENCE [LARGE SCALE GENOMIC DNA]</scope>
    <source>
        <strain evidence="1">JCA_2017</strain>
    </source>
</reference>
<gene>
    <name evidence="1" type="ORF">CR513_47907</name>
</gene>